<dbReference type="InterPro" id="IPR029058">
    <property type="entry name" value="AB_hydrolase_fold"/>
</dbReference>
<gene>
    <name evidence="1" type="ORF">GCM10022232_81200</name>
</gene>
<evidence type="ECO:0000313" key="1">
    <source>
        <dbReference type="EMBL" id="GAA4023738.1"/>
    </source>
</evidence>
<dbReference type="Gene3D" id="3.40.50.1820">
    <property type="entry name" value="alpha/beta hydrolase"/>
    <property type="match status" value="1"/>
</dbReference>
<dbReference type="Proteomes" id="UP001500456">
    <property type="component" value="Unassembled WGS sequence"/>
</dbReference>
<organism evidence="1 2">
    <name type="scientific">Streptomyces plumbiresistens</name>
    <dbReference type="NCBI Taxonomy" id="511811"/>
    <lineage>
        <taxon>Bacteria</taxon>
        <taxon>Bacillati</taxon>
        <taxon>Actinomycetota</taxon>
        <taxon>Actinomycetes</taxon>
        <taxon>Kitasatosporales</taxon>
        <taxon>Streptomycetaceae</taxon>
        <taxon>Streptomyces</taxon>
    </lineage>
</organism>
<name>A0ABP7TB63_9ACTN</name>
<evidence type="ECO:0000313" key="2">
    <source>
        <dbReference type="Proteomes" id="UP001500456"/>
    </source>
</evidence>
<reference evidence="2" key="1">
    <citation type="journal article" date="2019" name="Int. J. Syst. Evol. Microbiol.">
        <title>The Global Catalogue of Microorganisms (GCM) 10K type strain sequencing project: providing services to taxonomists for standard genome sequencing and annotation.</title>
        <authorList>
            <consortium name="The Broad Institute Genomics Platform"/>
            <consortium name="The Broad Institute Genome Sequencing Center for Infectious Disease"/>
            <person name="Wu L."/>
            <person name="Ma J."/>
        </authorList>
    </citation>
    <scope>NUCLEOTIDE SEQUENCE [LARGE SCALE GENOMIC DNA]</scope>
    <source>
        <strain evidence="2">JCM 16924</strain>
    </source>
</reference>
<sequence>MTRTVAHTIPGTHVREHLVDVPLDRSDPARGTIQLSARDLTAPARRDEDLPCLVHLQGGPGGKGPRPLDRSGWLGQALTTYRVIPVDQRGTGRSTRIDGRRMSAFATAREGADFLEQG</sequence>
<accession>A0ABP7TB63</accession>
<comment type="caution">
    <text evidence="1">The sequence shown here is derived from an EMBL/GenBank/DDBJ whole genome shotgun (WGS) entry which is preliminary data.</text>
</comment>
<dbReference type="RefSeq" id="WP_345570215.1">
    <property type="nucleotide sequence ID" value="NZ_BAAAZX010000035.1"/>
</dbReference>
<dbReference type="SUPFAM" id="SSF53474">
    <property type="entry name" value="alpha/beta-Hydrolases"/>
    <property type="match status" value="1"/>
</dbReference>
<proteinExistence type="predicted"/>
<keyword evidence="2" id="KW-1185">Reference proteome</keyword>
<protein>
    <recommendedName>
        <fullName evidence="3">Alpha/beta hydrolase</fullName>
    </recommendedName>
</protein>
<dbReference type="EMBL" id="BAAAZX010000035">
    <property type="protein sequence ID" value="GAA4023738.1"/>
    <property type="molecule type" value="Genomic_DNA"/>
</dbReference>
<evidence type="ECO:0008006" key="3">
    <source>
        <dbReference type="Google" id="ProtNLM"/>
    </source>
</evidence>